<evidence type="ECO:0000313" key="6">
    <source>
        <dbReference type="EMBL" id="CAB4679133.1"/>
    </source>
</evidence>
<keyword evidence="1" id="KW-0472">Membrane</keyword>
<reference evidence="4" key="1">
    <citation type="submission" date="2020-05" db="EMBL/GenBank/DDBJ databases">
        <authorList>
            <person name="Chiriac C."/>
            <person name="Salcher M."/>
            <person name="Ghai R."/>
            <person name="Kavagutti S V."/>
        </authorList>
    </citation>
    <scope>NUCLEOTIDE SEQUENCE</scope>
</reference>
<keyword evidence="1" id="KW-1133">Transmembrane helix</keyword>
<dbReference type="EMBL" id="CAEZTG010000135">
    <property type="protein sequence ID" value="CAB4573632.1"/>
    <property type="molecule type" value="Genomic_DNA"/>
</dbReference>
<dbReference type="EMBL" id="CAEZSU010000089">
    <property type="protein sequence ID" value="CAB4551992.1"/>
    <property type="molecule type" value="Genomic_DNA"/>
</dbReference>
<evidence type="ECO:0000256" key="1">
    <source>
        <dbReference type="SAM" id="Phobius"/>
    </source>
</evidence>
<feature type="transmembrane region" description="Helical" evidence="1">
    <location>
        <begin position="228"/>
        <end position="251"/>
    </location>
</feature>
<evidence type="ECO:0000313" key="5">
    <source>
        <dbReference type="EMBL" id="CAB4656758.1"/>
    </source>
</evidence>
<dbReference type="EMBL" id="CAEZTR010000061">
    <property type="protein sequence ID" value="CAB4579810.1"/>
    <property type="molecule type" value="Genomic_DNA"/>
</dbReference>
<feature type="transmembrane region" description="Helical" evidence="1">
    <location>
        <begin position="130"/>
        <end position="151"/>
    </location>
</feature>
<gene>
    <name evidence="2" type="ORF">UFOPK1495_00934</name>
    <name evidence="3" type="ORF">UFOPK1603_01327</name>
    <name evidence="4" type="ORF">UFOPK1711_01089</name>
    <name evidence="5" type="ORF">UFOPK2143_01591</name>
    <name evidence="6" type="ORF">UFOPK2350_00882</name>
</gene>
<evidence type="ECO:0000313" key="4">
    <source>
        <dbReference type="EMBL" id="CAB4579810.1"/>
    </source>
</evidence>
<evidence type="ECO:0000313" key="3">
    <source>
        <dbReference type="EMBL" id="CAB4573632.1"/>
    </source>
</evidence>
<feature type="transmembrane region" description="Helical" evidence="1">
    <location>
        <begin position="58"/>
        <end position="79"/>
    </location>
</feature>
<keyword evidence="1" id="KW-0812">Transmembrane</keyword>
<accession>A0A6J6ETB8</accession>
<organism evidence="4">
    <name type="scientific">freshwater metagenome</name>
    <dbReference type="NCBI Taxonomy" id="449393"/>
    <lineage>
        <taxon>unclassified sequences</taxon>
        <taxon>metagenomes</taxon>
        <taxon>ecological metagenomes</taxon>
    </lineage>
</organism>
<feature type="transmembrane region" description="Helical" evidence="1">
    <location>
        <begin position="200"/>
        <end position="221"/>
    </location>
</feature>
<dbReference type="AlphaFoldDB" id="A0A6J6ETB8"/>
<dbReference type="EMBL" id="CAEZVV010000147">
    <property type="protein sequence ID" value="CAB4656758.1"/>
    <property type="molecule type" value="Genomic_DNA"/>
</dbReference>
<proteinExistence type="predicted"/>
<dbReference type="EMBL" id="CAEZXE010000066">
    <property type="protein sequence ID" value="CAB4679133.1"/>
    <property type="molecule type" value="Genomic_DNA"/>
</dbReference>
<protein>
    <submittedName>
        <fullName evidence="4">Unannotated protein</fullName>
    </submittedName>
</protein>
<feature type="transmembrane region" description="Helical" evidence="1">
    <location>
        <begin position="172"/>
        <end position="194"/>
    </location>
</feature>
<feature type="transmembrane region" description="Helical" evidence="1">
    <location>
        <begin position="103"/>
        <end position="124"/>
    </location>
</feature>
<sequence length="286" mass="29837">MLSSRMFTTAFRFFAGLAIFSLIAAFAIGFTSESQSLMDRVLGPLSLGWKGGVGNHFAYTFFVGLFVAAASLAGLLIAFRDADPDAEAQIVHMESVPLTRAPVGVNYLPSLGALSFVLMLIGLATESTGLTYAAVAVMVVVAFTWTVRTWAERATGDDHTNAELYHRFIDPFRVPVLSIVIIAVVAIGISRVLLAVSKIGAVWVFGLASLLFFLVAVLLALKPSSARWVTTAVVVVGAIAIIAAGIAGAVVGERDIEHHGSEAHSTEGAIGVAPGAPVVIQGGTPA</sequence>
<name>A0A6J6ETB8_9ZZZZ</name>
<evidence type="ECO:0000313" key="2">
    <source>
        <dbReference type="EMBL" id="CAB4551992.1"/>
    </source>
</evidence>